<dbReference type="EMBL" id="CP101987">
    <property type="protein sequence ID" value="UUI71307.1"/>
    <property type="molecule type" value="Genomic_DNA"/>
</dbReference>
<dbReference type="InterPro" id="IPR010982">
    <property type="entry name" value="Lambda_DNA-bd_dom_sf"/>
</dbReference>
<reference evidence="3 4" key="1">
    <citation type="submission" date="2022-07" db="EMBL/GenBank/DDBJ databases">
        <title>Novel species in genus cellulomonas.</title>
        <authorList>
            <person name="Ye L."/>
        </authorList>
    </citation>
    <scope>NUCLEOTIDE SEQUENCE [LARGE SCALE GENOMIC DNA]</scope>
    <source>
        <strain evidence="4">zg-B89</strain>
    </source>
</reference>
<evidence type="ECO:0000313" key="3">
    <source>
        <dbReference type="EMBL" id="UUI71307.1"/>
    </source>
</evidence>
<dbReference type="Pfam" id="PF01381">
    <property type="entry name" value="HTH_3"/>
    <property type="match status" value="1"/>
</dbReference>
<dbReference type="Gene3D" id="1.10.260.40">
    <property type="entry name" value="lambda repressor-like DNA-binding domains"/>
    <property type="match status" value="1"/>
</dbReference>
<dbReference type="RefSeq" id="WP_227575403.1">
    <property type="nucleotide sequence ID" value="NZ_CP101987.1"/>
</dbReference>
<sequence length="66" mass="7380">MTTRNTLAQRRTAAGMVQEELARRVGVSRQTIIALEQGRYEPRLSLAFRLAAVFGCTIEDLFSPPD</sequence>
<proteinExistence type="predicted"/>
<dbReference type="PANTHER" id="PTHR46558:SF4">
    <property type="entry name" value="DNA-BIDING PHAGE PROTEIN"/>
    <property type="match status" value="1"/>
</dbReference>
<dbReference type="PROSITE" id="PS50943">
    <property type="entry name" value="HTH_CROC1"/>
    <property type="match status" value="1"/>
</dbReference>
<evidence type="ECO:0000313" key="4">
    <source>
        <dbReference type="Proteomes" id="UP001316384"/>
    </source>
</evidence>
<dbReference type="InterPro" id="IPR001387">
    <property type="entry name" value="Cro/C1-type_HTH"/>
</dbReference>
<keyword evidence="1" id="KW-0238">DNA-binding</keyword>
<organism evidence="3 4">
    <name type="scientific">Cellulomonas xiejunii</name>
    <dbReference type="NCBI Taxonomy" id="2968083"/>
    <lineage>
        <taxon>Bacteria</taxon>
        <taxon>Bacillati</taxon>
        <taxon>Actinomycetota</taxon>
        <taxon>Actinomycetes</taxon>
        <taxon>Micrococcales</taxon>
        <taxon>Cellulomonadaceae</taxon>
        <taxon>Cellulomonas</taxon>
    </lineage>
</organism>
<dbReference type="Proteomes" id="UP001316384">
    <property type="component" value="Chromosome"/>
</dbReference>
<dbReference type="CDD" id="cd00093">
    <property type="entry name" value="HTH_XRE"/>
    <property type="match status" value="1"/>
</dbReference>
<evidence type="ECO:0000256" key="1">
    <source>
        <dbReference type="ARBA" id="ARBA00023125"/>
    </source>
</evidence>
<keyword evidence="4" id="KW-1185">Reference proteome</keyword>
<dbReference type="SUPFAM" id="SSF47413">
    <property type="entry name" value="lambda repressor-like DNA-binding domains"/>
    <property type="match status" value="1"/>
</dbReference>
<protein>
    <submittedName>
        <fullName evidence="3">Helix-turn-helix transcriptional regulator</fullName>
    </submittedName>
</protein>
<accession>A0ABY5KLD4</accession>
<gene>
    <name evidence="3" type="ORF">NP048_16145</name>
</gene>
<evidence type="ECO:0000259" key="2">
    <source>
        <dbReference type="PROSITE" id="PS50943"/>
    </source>
</evidence>
<dbReference type="PANTHER" id="PTHR46558">
    <property type="entry name" value="TRACRIPTIONAL REGULATORY PROTEIN-RELATED-RELATED"/>
    <property type="match status" value="1"/>
</dbReference>
<dbReference type="SMART" id="SM00530">
    <property type="entry name" value="HTH_XRE"/>
    <property type="match status" value="1"/>
</dbReference>
<feature type="domain" description="HTH cro/C1-type" evidence="2">
    <location>
        <begin position="7"/>
        <end position="61"/>
    </location>
</feature>
<name>A0ABY5KLD4_9CELL</name>